<dbReference type="InterPro" id="IPR036890">
    <property type="entry name" value="HATPase_C_sf"/>
</dbReference>
<comment type="subcellular location">
    <subcellularLocation>
        <location evidence="2">Membrane</location>
    </subcellularLocation>
</comment>
<dbReference type="SMART" id="SM00388">
    <property type="entry name" value="HisKA"/>
    <property type="match status" value="1"/>
</dbReference>
<comment type="catalytic activity">
    <reaction evidence="1">
        <text>ATP + protein L-histidine = ADP + protein N-phospho-L-histidine.</text>
        <dbReference type="EC" id="2.7.13.3"/>
    </reaction>
</comment>
<evidence type="ECO:0000256" key="7">
    <source>
        <dbReference type="ARBA" id="ARBA00023012"/>
    </source>
</evidence>
<keyword evidence="12" id="KW-1185">Reference proteome</keyword>
<comment type="caution">
    <text evidence="11">The sequence shown here is derived from an EMBL/GenBank/DDBJ whole genome shotgun (WGS) entry which is preliminary data.</text>
</comment>
<dbReference type="InterPro" id="IPR003660">
    <property type="entry name" value="HAMP_dom"/>
</dbReference>
<evidence type="ECO:0000256" key="4">
    <source>
        <dbReference type="ARBA" id="ARBA00022553"/>
    </source>
</evidence>
<dbReference type="InterPro" id="IPR003661">
    <property type="entry name" value="HisK_dim/P_dom"/>
</dbReference>
<dbReference type="SUPFAM" id="SSF55874">
    <property type="entry name" value="ATPase domain of HSP90 chaperone/DNA topoisomerase II/histidine kinase"/>
    <property type="match status" value="1"/>
</dbReference>
<dbReference type="EC" id="2.7.13.3" evidence="3"/>
<dbReference type="InterPro" id="IPR036097">
    <property type="entry name" value="HisK_dim/P_sf"/>
</dbReference>
<dbReference type="InterPro" id="IPR003594">
    <property type="entry name" value="HATPase_dom"/>
</dbReference>
<keyword evidence="5" id="KW-0808">Transferase</keyword>
<evidence type="ECO:0000259" key="9">
    <source>
        <dbReference type="PROSITE" id="PS50109"/>
    </source>
</evidence>
<dbReference type="InterPro" id="IPR050736">
    <property type="entry name" value="Sensor_HK_Regulatory"/>
</dbReference>
<dbReference type="PANTHER" id="PTHR43711:SF1">
    <property type="entry name" value="HISTIDINE KINASE 1"/>
    <property type="match status" value="1"/>
</dbReference>
<dbReference type="PROSITE" id="PS50885">
    <property type="entry name" value="HAMP"/>
    <property type="match status" value="1"/>
</dbReference>
<evidence type="ECO:0000313" key="11">
    <source>
        <dbReference type="EMBL" id="MCP3429236.1"/>
    </source>
</evidence>
<accession>A0AA42BQ81</accession>
<reference evidence="11" key="1">
    <citation type="submission" date="2022-07" db="EMBL/GenBank/DDBJ databases">
        <title>Characterization of the Novel Bacterium Alteromonas immobilis LMIT006 and Alteromonas gregis LMIT007.</title>
        <authorList>
            <person name="Lin X."/>
        </authorList>
    </citation>
    <scope>NUCLEOTIDE SEQUENCE</scope>
    <source>
        <strain evidence="11">LMIT007</strain>
    </source>
</reference>
<dbReference type="SMART" id="SM00387">
    <property type="entry name" value="HATPase_c"/>
    <property type="match status" value="1"/>
</dbReference>
<protein>
    <recommendedName>
        <fullName evidence="3">histidine kinase</fullName>
        <ecNumber evidence="3">2.7.13.3</ecNumber>
    </recommendedName>
</protein>
<feature type="domain" description="HAMP" evidence="10">
    <location>
        <begin position="200"/>
        <end position="260"/>
    </location>
</feature>
<evidence type="ECO:0000256" key="6">
    <source>
        <dbReference type="ARBA" id="ARBA00022777"/>
    </source>
</evidence>
<feature type="domain" description="Histidine kinase" evidence="9">
    <location>
        <begin position="275"/>
        <end position="494"/>
    </location>
</feature>
<dbReference type="AlphaFoldDB" id="A0AA42BQ81"/>
<dbReference type="Pfam" id="PF02518">
    <property type="entry name" value="HATPase_c"/>
    <property type="match status" value="1"/>
</dbReference>
<keyword evidence="6 11" id="KW-0418">Kinase</keyword>
<dbReference type="Gene3D" id="3.30.565.10">
    <property type="entry name" value="Histidine kinase-like ATPase, C-terminal domain"/>
    <property type="match status" value="1"/>
</dbReference>
<dbReference type="GO" id="GO:0000155">
    <property type="term" value="F:phosphorelay sensor kinase activity"/>
    <property type="evidence" value="ECO:0007669"/>
    <property type="project" value="InterPro"/>
</dbReference>
<evidence type="ECO:0000256" key="3">
    <source>
        <dbReference type="ARBA" id="ARBA00012438"/>
    </source>
</evidence>
<dbReference type="SUPFAM" id="SSF47384">
    <property type="entry name" value="Homodimeric domain of signal transducing histidine kinase"/>
    <property type="match status" value="1"/>
</dbReference>
<keyword evidence="8" id="KW-1133">Transmembrane helix</keyword>
<sequence length="494" mass="55298">MIKLCFYQRLAISLVAGFIIILAGFVWLSGQSQNTMQKLAEQTLHLDLATHLANDNPLLAEGVTDYAALENLFHTQMVLGPSFEFYFISPAGEVLTYSGDMADIHTMQVELAPINALLAPSPQLPIYGIDPKGIDTNKIFSVAPVNNANGLQGYLYVIIGGVEYDTVWANITSNHAIRSAFIAFIAAIVFLLFALLLLFKFFTLPLKELSNDMLKVREYEFDLDQVSIEKKAWVANSHNEVQQLGFSFNAMLDHIEKQMVVLQANDASRKQLLADISHDLRTPLANLQGYIETLSIQHEQLTPAQQKTFIQISLKNLRNLKHLIDQIFELAYLEGGHVRLQHESFSISELLHDVLAKFAIKAEQENVLLRIEMPEQHLYVKSDLEKVERVLTNLIDNAIRHTKENGEVCLEAKLNKQGSVIIAVCDNGIGIAKDELDAIFTPRYQASNTQTDQHKHVGLGLSICQQLVSKLGSQLQVESELGKGTHFYFVLNNS</sequence>
<dbReference type="CDD" id="cd00075">
    <property type="entry name" value="HATPase"/>
    <property type="match status" value="1"/>
</dbReference>
<keyword evidence="7" id="KW-0902">Two-component regulatory system</keyword>
<evidence type="ECO:0000256" key="8">
    <source>
        <dbReference type="SAM" id="Phobius"/>
    </source>
</evidence>
<dbReference type="InterPro" id="IPR005467">
    <property type="entry name" value="His_kinase_dom"/>
</dbReference>
<evidence type="ECO:0000256" key="1">
    <source>
        <dbReference type="ARBA" id="ARBA00000085"/>
    </source>
</evidence>
<dbReference type="Pfam" id="PF00512">
    <property type="entry name" value="HisKA"/>
    <property type="match status" value="1"/>
</dbReference>
<gene>
    <name evidence="11" type="ORF">NLF92_09800</name>
</gene>
<name>A0AA42BQ81_9ALTE</name>
<organism evidence="11 12">
    <name type="scientific">Opacimonas viscosa</name>
    <dbReference type="NCBI Taxonomy" id="2961944"/>
    <lineage>
        <taxon>Bacteria</taxon>
        <taxon>Pseudomonadati</taxon>
        <taxon>Pseudomonadota</taxon>
        <taxon>Gammaproteobacteria</taxon>
        <taxon>Alteromonadales</taxon>
        <taxon>Alteromonadaceae</taxon>
        <taxon>Opacimonas</taxon>
    </lineage>
</organism>
<keyword evidence="4" id="KW-0597">Phosphoprotein</keyword>
<dbReference type="Gene3D" id="1.10.287.130">
    <property type="match status" value="1"/>
</dbReference>
<dbReference type="EMBL" id="JANATA010000017">
    <property type="protein sequence ID" value="MCP3429236.1"/>
    <property type="molecule type" value="Genomic_DNA"/>
</dbReference>
<dbReference type="Proteomes" id="UP001165413">
    <property type="component" value="Unassembled WGS sequence"/>
</dbReference>
<dbReference type="PRINTS" id="PR00344">
    <property type="entry name" value="BCTRLSENSOR"/>
</dbReference>
<evidence type="ECO:0000313" key="12">
    <source>
        <dbReference type="Proteomes" id="UP001165413"/>
    </source>
</evidence>
<dbReference type="CDD" id="cd00082">
    <property type="entry name" value="HisKA"/>
    <property type="match status" value="1"/>
</dbReference>
<evidence type="ECO:0000256" key="5">
    <source>
        <dbReference type="ARBA" id="ARBA00022679"/>
    </source>
</evidence>
<feature type="transmembrane region" description="Helical" evidence="8">
    <location>
        <begin position="180"/>
        <end position="202"/>
    </location>
</feature>
<evidence type="ECO:0000259" key="10">
    <source>
        <dbReference type="PROSITE" id="PS50885"/>
    </source>
</evidence>
<dbReference type="Gene3D" id="6.10.340.10">
    <property type="match status" value="1"/>
</dbReference>
<keyword evidence="8" id="KW-0812">Transmembrane</keyword>
<dbReference type="InterPro" id="IPR004358">
    <property type="entry name" value="Sig_transdc_His_kin-like_C"/>
</dbReference>
<evidence type="ECO:0000256" key="2">
    <source>
        <dbReference type="ARBA" id="ARBA00004370"/>
    </source>
</evidence>
<dbReference type="PANTHER" id="PTHR43711">
    <property type="entry name" value="TWO-COMPONENT HISTIDINE KINASE"/>
    <property type="match status" value="1"/>
</dbReference>
<proteinExistence type="predicted"/>
<dbReference type="RefSeq" id="WP_254101333.1">
    <property type="nucleotide sequence ID" value="NZ_JANATA010000017.1"/>
</dbReference>
<feature type="transmembrane region" description="Helical" evidence="8">
    <location>
        <begin position="6"/>
        <end position="28"/>
    </location>
</feature>
<dbReference type="GO" id="GO:0005886">
    <property type="term" value="C:plasma membrane"/>
    <property type="evidence" value="ECO:0007669"/>
    <property type="project" value="UniProtKB-ARBA"/>
</dbReference>
<keyword evidence="8" id="KW-0472">Membrane</keyword>
<dbReference type="FunFam" id="3.30.565.10:FF:000006">
    <property type="entry name" value="Sensor histidine kinase WalK"/>
    <property type="match status" value="1"/>
</dbReference>
<dbReference type="PROSITE" id="PS50109">
    <property type="entry name" value="HIS_KIN"/>
    <property type="match status" value="1"/>
</dbReference>